<name>A0AAJ1QB30_9FLAO</name>
<dbReference type="RefSeq" id="WP_286491280.1">
    <property type="nucleotide sequence ID" value="NZ_JACAGJ010000001.1"/>
</dbReference>
<keyword evidence="2 6" id="KW-0645">Protease</keyword>
<evidence type="ECO:0000256" key="1">
    <source>
        <dbReference type="ARBA" id="ARBA00022612"/>
    </source>
</evidence>
<dbReference type="GO" id="GO:0008233">
    <property type="term" value="F:peptidase activity"/>
    <property type="evidence" value="ECO:0007669"/>
    <property type="project" value="UniProtKB-KW"/>
</dbReference>
<keyword evidence="1" id="KW-1188">Viral release from host cell</keyword>
<proteinExistence type="predicted"/>
<evidence type="ECO:0000259" key="5">
    <source>
        <dbReference type="Pfam" id="PF04586"/>
    </source>
</evidence>
<accession>A0AAJ1QB30</accession>
<dbReference type="Pfam" id="PF04586">
    <property type="entry name" value="Peptidase_S78"/>
    <property type="match status" value="1"/>
</dbReference>
<dbReference type="Proteomes" id="UP001170959">
    <property type="component" value="Unassembled WGS sequence"/>
</dbReference>
<evidence type="ECO:0000313" key="7">
    <source>
        <dbReference type="Proteomes" id="UP001170959"/>
    </source>
</evidence>
<comment type="caution">
    <text evidence="6">The sequence shown here is derived from an EMBL/GenBank/DDBJ whole genome shotgun (WGS) entry which is preliminary data.</text>
</comment>
<evidence type="ECO:0000313" key="6">
    <source>
        <dbReference type="EMBL" id="MDM1070884.1"/>
    </source>
</evidence>
<reference evidence="6" key="2">
    <citation type="journal article" date="2022" name="Sci. Total Environ.">
        <title>Prevalence, transmission, and molecular epidemiology of tet(X)-positive bacteria among humans, animals, and environmental niches in China: An epidemiological, and genomic-based study.</title>
        <authorList>
            <person name="Dong N."/>
            <person name="Zeng Y."/>
            <person name="Cai C."/>
            <person name="Sun C."/>
            <person name="Lu J."/>
            <person name="Liu C."/>
            <person name="Zhou H."/>
            <person name="Sun Q."/>
            <person name="Shu L."/>
            <person name="Wang H."/>
            <person name="Wang Y."/>
            <person name="Wang S."/>
            <person name="Wu C."/>
            <person name="Chan E.W."/>
            <person name="Chen G."/>
            <person name="Shen Z."/>
            <person name="Chen S."/>
            <person name="Zhang R."/>
        </authorList>
    </citation>
    <scope>NUCLEOTIDE SEQUENCE</scope>
    <source>
        <strain evidence="6">R655-4</strain>
    </source>
</reference>
<dbReference type="AlphaFoldDB" id="A0AAJ1QB30"/>
<sequence length="329" mass="36986">MNKHTFIVNTENVNEYGYRILTDGIDIEQYNKNPIVLYGHRRAFDDPKKVIGRAKLRKENNTLFADVEFDLEDEYAKEVAGKVERDFIRMCSLYADVIETSLDPEHLLPNQKYETVLKCKMIELSIVDVGGNDDALKLSRNGAPVKLQKIDNKNQIDQNMDKKFIALSLGLPTDASDNQITEGIAKLQKDKKEADDRATKAEAELNEIKDAEAESIISEAVELGLVSEGLKTIQLSALKSDYAVQKPVFAKLIADAKAELAKDDKQSTVSTIVLGADKSKNKNTADNEHCYDYLQKHDSVELSRIHKEEPAKYAELAKAYGEGKRYIKN</sequence>
<feature type="coiled-coil region" evidence="4">
    <location>
        <begin position="184"/>
        <end position="211"/>
    </location>
</feature>
<evidence type="ECO:0000256" key="2">
    <source>
        <dbReference type="ARBA" id="ARBA00022670"/>
    </source>
</evidence>
<dbReference type="EMBL" id="JACAGJ010000001">
    <property type="protein sequence ID" value="MDM1070884.1"/>
    <property type="molecule type" value="Genomic_DNA"/>
</dbReference>
<protein>
    <submittedName>
        <fullName evidence="6">HK97 family phage prohead protease</fullName>
    </submittedName>
</protein>
<feature type="domain" description="Prohead serine protease" evidence="5">
    <location>
        <begin position="46"/>
        <end position="136"/>
    </location>
</feature>
<evidence type="ECO:0000256" key="3">
    <source>
        <dbReference type="ARBA" id="ARBA00022801"/>
    </source>
</evidence>
<gene>
    <name evidence="6" type="ORF">HX001_00090</name>
</gene>
<keyword evidence="4" id="KW-0175">Coiled coil</keyword>
<evidence type="ECO:0000256" key="4">
    <source>
        <dbReference type="SAM" id="Coils"/>
    </source>
</evidence>
<organism evidence="6 7">
    <name type="scientific">Empedobacter brevis</name>
    <dbReference type="NCBI Taxonomy" id="247"/>
    <lineage>
        <taxon>Bacteria</taxon>
        <taxon>Pseudomonadati</taxon>
        <taxon>Bacteroidota</taxon>
        <taxon>Flavobacteriia</taxon>
        <taxon>Flavobacteriales</taxon>
        <taxon>Weeksellaceae</taxon>
        <taxon>Empedobacter</taxon>
    </lineage>
</organism>
<dbReference type="GO" id="GO:0006508">
    <property type="term" value="P:proteolysis"/>
    <property type="evidence" value="ECO:0007669"/>
    <property type="project" value="UniProtKB-KW"/>
</dbReference>
<keyword evidence="3" id="KW-0378">Hydrolase</keyword>
<reference evidence="6" key="1">
    <citation type="submission" date="2020-06" db="EMBL/GenBank/DDBJ databases">
        <authorList>
            <person name="Dong N."/>
        </authorList>
    </citation>
    <scope>NUCLEOTIDE SEQUENCE</scope>
    <source>
        <strain evidence="6">R655-4</strain>
    </source>
</reference>
<dbReference type="InterPro" id="IPR054613">
    <property type="entry name" value="Peptidase_S78_dom"/>
</dbReference>